<comment type="caution">
    <text evidence="1">The sequence shown here is derived from an EMBL/GenBank/DDBJ whole genome shotgun (WGS) entry which is preliminary data.</text>
</comment>
<accession>A0A448X981</accession>
<protein>
    <submittedName>
        <fullName evidence="1">Uncharacterized protein</fullName>
    </submittedName>
</protein>
<gene>
    <name evidence="1" type="ORF">PXEA_LOCUS24827</name>
</gene>
<reference evidence="1" key="1">
    <citation type="submission" date="2018-11" db="EMBL/GenBank/DDBJ databases">
        <authorList>
            <consortium name="Pathogen Informatics"/>
        </authorList>
    </citation>
    <scope>NUCLEOTIDE SEQUENCE</scope>
</reference>
<name>A0A448X981_9PLAT</name>
<proteinExistence type="predicted"/>
<keyword evidence="2" id="KW-1185">Reference proteome</keyword>
<dbReference type="EMBL" id="CAAALY010121812">
    <property type="protein sequence ID" value="VEL31387.1"/>
    <property type="molecule type" value="Genomic_DNA"/>
</dbReference>
<dbReference type="Proteomes" id="UP000784294">
    <property type="component" value="Unassembled WGS sequence"/>
</dbReference>
<dbReference type="AlphaFoldDB" id="A0A448X981"/>
<evidence type="ECO:0000313" key="2">
    <source>
        <dbReference type="Proteomes" id="UP000784294"/>
    </source>
</evidence>
<organism evidence="1 2">
    <name type="scientific">Protopolystoma xenopodis</name>
    <dbReference type="NCBI Taxonomy" id="117903"/>
    <lineage>
        <taxon>Eukaryota</taxon>
        <taxon>Metazoa</taxon>
        <taxon>Spiralia</taxon>
        <taxon>Lophotrochozoa</taxon>
        <taxon>Platyhelminthes</taxon>
        <taxon>Monogenea</taxon>
        <taxon>Polyopisthocotylea</taxon>
        <taxon>Polystomatidea</taxon>
        <taxon>Polystomatidae</taxon>
        <taxon>Protopolystoma</taxon>
    </lineage>
</organism>
<evidence type="ECO:0000313" key="1">
    <source>
        <dbReference type="EMBL" id="VEL31387.1"/>
    </source>
</evidence>
<sequence length="85" mass="9564">MYGRIAFFFQRGIGFAVDVQTQDGDRVGTLEMPSDRAQLLPKQKPTDEHYGFVYLPHQQVSMPVVTCLLLTGQHGLKPLLVQMVC</sequence>